<protein>
    <submittedName>
        <fullName evidence="3">Uncharacterized protein</fullName>
    </submittedName>
</protein>
<dbReference type="EMBL" id="BAAAEM010000002">
    <property type="protein sequence ID" value="GAA0471295.1"/>
    <property type="molecule type" value="Genomic_DNA"/>
</dbReference>
<gene>
    <name evidence="3" type="ORF">GCM10009096_10320</name>
</gene>
<organism evidence="3 4">
    <name type="scientific">Parasphingorhabdus litoris</name>
    <dbReference type="NCBI Taxonomy" id="394733"/>
    <lineage>
        <taxon>Bacteria</taxon>
        <taxon>Pseudomonadati</taxon>
        <taxon>Pseudomonadota</taxon>
        <taxon>Alphaproteobacteria</taxon>
        <taxon>Sphingomonadales</taxon>
        <taxon>Sphingomonadaceae</taxon>
        <taxon>Parasphingorhabdus</taxon>
    </lineage>
</organism>
<evidence type="ECO:0000313" key="3">
    <source>
        <dbReference type="EMBL" id="GAA0471295.1"/>
    </source>
</evidence>
<feature type="region of interest" description="Disordered" evidence="1">
    <location>
        <begin position="37"/>
        <end position="63"/>
    </location>
</feature>
<evidence type="ECO:0000256" key="2">
    <source>
        <dbReference type="SAM" id="Phobius"/>
    </source>
</evidence>
<keyword evidence="2" id="KW-0812">Transmembrane</keyword>
<feature type="transmembrane region" description="Helical" evidence="2">
    <location>
        <begin position="71"/>
        <end position="89"/>
    </location>
</feature>
<accession>A0ABN1AA03</accession>
<comment type="caution">
    <text evidence="3">The sequence shown here is derived from an EMBL/GenBank/DDBJ whole genome shotgun (WGS) entry which is preliminary data.</text>
</comment>
<dbReference type="Proteomes" id="UP001500713">
    <property type="component" value="Unassembled WGS sequence"/>
</dbReference>
<keyword evidence="2" id="KW-0472">Membrane</keyword>
<evidence type="ECO:0000256" key="1">
    <source>
        <dbReference type="SAM" id="MobiDB-lite"/>
    </source>
</evidence>
<sequence length="110" mass="11623">MKAAVPSGYMISTDSKTISVKICNGLDNSEQTIEIPMASDSGEHERGTDQSGEACSSSSFSKSTMTATDPIQLTLALAFIMLVGLTTGLDTKRDHTAHLRPPLRGPPVSL</sequence>
<reference evidence="3 4" key="1">
    <citation type="journal article" date="2019" name="Int. J. Syst. Evol. Microbiol.">
        <title>The Global Catalogue of Microorganisms (GCM) 10K type strain sequencing project: providing services to taxonomists for standard genome sequencing and annotation.</title>
        <authorList>
            <consortium name="The Broad Institute Genomics Platform"/>
            <consortium name="The Broad Institute Genome Sequencing Center for Infectious Disease"/>
            <person name="Wu L."/>
            <person name="Ma J."/>
        </authorList>
    </citation>
    <scope>NUCLEOTIDE SEQUENCE [LARGE SCALE GENOMIC DNA]</scope>
    <source>
        <strain evidence="3 4">JCM 14162</strain>
    </source>
</reference>
<keyword evidence="2" id="KW-1133">Transmembrane helix</keyword>
<proteinExistence type="predicted"/>
<evidence type="ECO:0000313" key="4">
    <source>
        <dbReference type="Proteomes" id="UP001500713"/>
    </source>
</evidence>
<feature type="region of interest" description="Disordered" evidence="1">
    <location>
        <begin position="91"/>
        <end position="110"/>
    </location>
</feature>
<keyword evidence="4" id="KW-1185">Reference proteome</keyword>
<name>A0ABN1AA03_9SPHN</name>